<evidence type="ECO:0000313" key="3">
    <source>
        <dbReference type="Proteomes" id="UP000193711"/>
    </source>
</evidence>
<feature type="transmembrane region" description="Helical" evidence="1">
    <location>
        <begin position="150"/>
        <end position="166"/>
    </location>
</feature>
<protein>
    <recommendedName>
        <fullName evidence="4">DUF5134 domain-containing protein</fullName>
    </recommendedName>
</protein>
<dbReference type="STRING" id="1891671.SAMN06295885_3124"/>
<keyword evidence="1" id="KW-1133">Transmembrane helix</keyword>
<name>A0A1X7PC06_9MICO</name>
<feature type="transmembrane region" description="Helical" evidence="1">
    <location>
        <begin position="113"/>
        <end position="138"/>
    </location>
</feature>
<dbReference type="RefSeq" id="WP_085477542.1">
    <property type="nucleotide sequence ID" value="NZ_FXBM01000003.1"/>
</dbReference>
<reference evidence="3" key="1">
    <citation type="submission" date="2017-04" db="EMBL/GenBank/DDBJ databases">
        <authorList>
            <person name="Varghese N."/>
            <person name="Submissions S."/>
        </authorList>
    </citation>
    <scope>NUCLEOTIDE SEQUENCE [LARGE SCALE GENOMIC DNA]</scope>
    <source>
        <strain evidence="3">VKM Ac-2121</strain>
    </source>
</reference>
<feature type="transmembrane region" description="Helical" evidence="1">
    <location>
        <begin position="83"/>
        <end position="101"/>
    </location>
</feature>
<accession>A0A1X7PC06</accession>
<feature type="transmembrane region" description="Helical" evidence="1">
    <location>
        <begin position="51"/>
        <end position="71"/>
    </location>
</feature>
<keyword evidence="3" id="KW-1185">Reference proteome</keyword>
<proteinExistence type="predicted"/>
<gene>
    <name evidence="2" type="ORF">SAMN06295885_3124</name>
</gene>
<evidence type="ECO:0000256" key="1">
    <source>
        <dbReference type="SAM" id="Phobius"/>
    </source>
</evidence>
<sequence length="167" mass="16589">MTALLVVMVLGATASLALGLAGWRRVGRGWLVAEAAMLAAMLDVHLAGLHLVPAPVWSLLLAGCALTAALLDRVRRGPRRHGADALHGVGMLLASVLVLVADAPQASGATLHAHGAGLAVPLTAAVAAYAACAVGTTLRGRSAGIDTTRRLASLAGLVAMGAMAAVG</sequence>
<keyword evidence="1" id="KW-0472">Membrane</keyword>
<dbReference type="EMBL" id="FXBM01000003">
    <property type="protein sequence ID" value="SMH48807.1"/>
    <property type="molecule type" value="Genomic_DNA"/>
</dbReference>
<organism evidence="2 3">
    <name type="scientific">Rathayibacter oskolensis</name>
    <dbReference type="NCBI Taxonomy" id="1891671"/>
    <lineage>
        <taxon>Bacteria</taxon>
        <taxon>Bacillati</taxon>
        <taxon>Actinomycetota</taxon>
        <taxon>Actinomycetes</taxon>
        <taxon>Micrococcales</taxon>
        <taxon>Microbacteriaceae</taxon>
        <taxon>Rathayibacter</taxon>
    </lineage>
</organism>
<evidence type="ECO:0008006" key="4">
    <source>
        <dbReference type="Google" id="ProtNLM"/>
    </source>
</evidence>
<dbReference type="Proteomes" id="UP000193711">
    <property type="component" value="Unassembled WGS sequence"/>
</dbReference>
<dbReference type="AlphaFoldDB" id="A0A1X7PC06"/>
<keyword evidence="1" id="KW-0812">Transmembrane</keyword>
<evidence type="ECO:0000313" key="2">
    <source>
        <dbReference type="EMBL" id="SMH48807.1"/>
    </source>
</evidence>